<keyword evidence="1" id="KW-1133">Transmembrane helix</keyword>
<evidence type="ECO:0000256" key="1">
    <source>
        <dbReference type="SAM" id="Phobius"/>
    </source>
</evidence>
<evidence type="ECO:0000313" key="2">
    <source>
        <dbReference type="EMBL" id="KAI7745850.1"/>
    </source>
</evidence>
<evidence type="ECO:0000313" key="3">
    <source>
        <dbReference type="Proteomes" id="UP001206925"/>
    </source>
</evidence>
<reference evidence="2" key="1">
    <citation type="submission" date="2022-06" db="EMBL/GenBank/DDBJ databases">
        <title>Uncovering the hologenomic basis of an extraordinary plant invasion.</title>
        <authorList>
            <person name="Bieker V.C."/>
            <person name="Martin M.D."/>
            <person name="Gilbert T."/>
            <person name="Hodgins K."/>
            <person name="Battlay P."/>
            <person name="Petersen B."/>
            <person name="Wilson J."/>
        </authorList>
    </citation>
    <scope>NUCLEOTIDE SEQUENCE</scope>
    <source>
        <strain evidence="2">AA19_3_7</strain>
        <tissue evidence="2">Leaf</tissue>
    </source>
</reference>
<feature type="non-terminal residue" evidence="2">
    <location>
        <position position="1"/>
    </location>
</feature>
<accession>A0AAD5CSK5</accession>
<gene>
    <name evidence="2" type="ORF">M8C21_028390</name>
</gene>
<comment type="caution">
    <text evidence="2">The sequence shown here is derived from an EMBL/GenBank/DDBJ whole genome shotgun (WGS) entry which is preliminary data.</text>
</comment>
<keyword evidence="3" id="KW-1185">Reference proteome</keyword>
<keyword evidence="1" id="KW-0812">Transmembrane</keyword>
<dbReference type="AlphaFoldDB" id="A0AAD5CSK5"/>
<dbReference type="Proteomes" id="UP001206925">
    <property type="component" value="Unassembled WGS sequence"/>
</dbReference>
<feature type="non-terminal residue" evidence="2">
    <location>
        <position position="79"/>
    </location>
</feature>
<feature type="transmembrane region" description="Helical" evidence="1">
    <location>
        <begin position="21"/>
        <end position="45"/>
    </location>
</feature>
<organism evidence="2 3">
    <name type="scientific">Ambrosia artemisiifolia</name>
    <name type="common">Common ragweed</name>
    <dbReference type="NCBI Taxonomy" id="4212"/>
    <lineage>
        <taxon>Eukaryota</taxon>
        <taxon>Viridiplantae</taxon>
        <taxon>Streptophyta</taxon>
        <taxon>Embryophyta</taxon>
        <taxon>Tracheophyta</taxon>
        <taxon>Spermatophyta</taxon>
        <taxon>Magnoliopsida</taxon>
        <taxon>eudicotyledons</taxon>
        <taxon>Gunneridae</taxon>
        <taxon>Pentapetalae</taxon>
        <taxon>asterids</taxon>
        <taxon>campanulids</taxon>
        <taxon>Asterales</taxon>
        <taxon>Asteraceae</taxon>
        <taxon>Asteroideae</taxon>
        <taxon>Heliantheae alliance</taxon>
        <taxon>Heliantheae</taxon>
        <taxon>Ambrosia</taxon>
    </lineage>
</organism>
<dbReference type="EMBL" id="JAMZMK010007101">
    <property type="protein sequence ID" value="KAI7745850.1"/>
    <property type="molecule type" value="Genomic_DNA"/>
</dbReference>
<proteinExistence type="predicted"/>
<sequence length="79" mass="8900">KCHLRRKARMHQQHMSQIMKANYWALAMVSVILDGVGLFASLVALEAIKGTNGHFGDVRFTFQCGLRSLAEEYLDYGAK</sequence>
<name>A0AAD5CSK5_AMBAR</name>
<keyword evidence="1" id="KW-0472">Membrane</keyword>
<protein>
    <submittedName>
        <fullName evidence="2">Uncharacterized protein</fullName>
    </submittedName>
</protein>